<dbReference type="EMBL" id="CP030053">
    <property type="protein sequence ID" value="QAU48854.1"/>
    <property type="molecule type" value="Genomic_DNA"/>
</dbReference>
<reference evidence="1 2" key="1">
    <citation type="submission" date="2018-06" db="EMBL/GenBank/DDBJ databases">
        <title>Comparative genomics of rhizobia nodulating Arachis hypogaea in China.</title>
        <authorList>
            <person name="Li Y."/>
        </authorList>
    </citation>
    <scope>NUCLEOTIDE SEQUENCE [LARGE SCALE GENOMIC DNA]</scope>
    <source>
        <strain evidence="1 2">CCBAU 51670</strain>
    </source>
</reference>
<sequence>MKDVARAAEVSTWLISDFERGKQNSLGEHAEAISEAMAKFGVRFEVDGTISAAAPSAPTLATGAPFRWIEAQDLAAWAATRDGQEGLPELVSRLILATVGPSAQLRFPSGDSIVFPGWDGICDVATGKGNVPDGISVWEIGAQRTDIKGKADEDFEKRSTGFTTIARGDSAFIFVTPHRWPAKFAWVHEKEALVPPIWRKVGAIDGDDLVHWLDLCPGVSQWLANRIGKRRPGTRDLRQAFEEWSLATNPPMSAGLLLADRDEEATRLRRWLVGPPSVESVQAESTDEAVAFLGAVVEPLPTAYRLFWESRFLVAGSGEAARALIDLSAKVVVVLEEGDAGLAASLVKSGHHVFVALGSEAVPTSKVMQLPRPWRLAVERELVLMGIDRQKAQGLAKECGRSLAVLRRLMPVGVDRTPPWAAPPISSALLAAMLGGAWDSAYPVDRQIMERLSGRPYAEFEAELAPWSSALDSPLRRAGSAWKLASLRDSWFLMAGHLTARHLDLLTDAFLSVLSTDDPGFDADPAEKWNFQPGPPKLASRLLRKGLTEAMIALAVFPERAAAVHDAKGRSEAAVRALMRGADERKWWSLSNDFRGLAEASPEAFLDCLEQALDANPVPVMSVFRSDEGFLHKTEYLADLMWALELLAWSPDYLGRVAFALARLAELDPGGNWGNRPDATLKRIFLPWLPQTFAAAAERLEVLDAIVARQPEVGWDLLIALAPADFASEQPSAFPRWRDFSAGDPPPMLTRDELAENYAAVGQRLLCAAGNDPKRWAALLDRWHGFTEEWRANAQAALGGAIATFSLEQRTEFHETLRRVIGKHEHVPQAHWSLKSDALRPLKELLRQLEPTDPAVKHAYLFGGPTFAYRGDRSWRELEEEASSRRRDAAEDILATCSADDVIAMVGRVRQPRRLGEALASTSAPDAVKDSLMERALSAPELKEFARSMLFGLLQSRGEQWLLDRFRDGISRGEGSAVLARLALALSDGQKTWDAVDGAGAEVARAYWEQIEDHAIPDSADPAFVIDKLLAVDRGHTALAWIGGHPKLAVPASLIVSVLRHSSTTSGGHQDGDGMLQYYAVQLFERLDADPTANPLEIVGLEWIYYSLLEHSERPPKNLNDALAMEPHLFMDLIGRVYLPDGEVAPAEISEQDKNVAEQAWRVLSGWTTVPGTRSDGEIDPGALQAWVDEVRRIAQQKRLSPVTEGKIGAILSAATRTDGVPWPPEAVRQVLESSRSVDLEEGFYVALRNRRGITMRRANDGGDQERDLVAMYRSDAKSAGAANVRTRALLNKIAESYQYQANEEDEGAERRDW</sequence>
<organism evidence="1 2">
    <name type="scientific">Bradyrhizobium guangzhouense</name>
    <dbReference type="NCBI Taxonomy" id="1325095"/>
    <lineage>
        <taxon>Bacteria</taxon>
        <taxon>Pseudomonadati</taxon>
        <taxon>Pseudomonadota</taxon>
        <taxon>Alphaproteobacteria</taxon>
        <taxon>Hyphomicrobiales</taxon>
        <taxon>Nitrobacteraceae</taxon>
        <taxon>Bradyrhizobium</taxon>
    </lineage>
</organism>
<protein>
    <submittedName>
        <fullName evidence="1">Uncharacterized protein</fullName>
    </submittedName>
</protein>
<name>A0AAE5X5A3_9BRAD</name>
<dbReference type="Proteomes" id="UP000288972">
    <property type="component" value="Chromosome"/>
</dbReference>
<proteinExistence type="predicted"/>
<evidence type="ECO:0000313" key="2">
    <source>
        <dbReference type="Proteomes" id="UP000288972"/>
    </source>
</evidence>
<evidence type="ECO:0000313" key="1">
    <source>
        <dbReference type="EMBL" id="QAU48854.1"/>
    </source>
</evidence>
<dbReference type="KEGG" id="bgz:XH91_28190"/>
<accession>A0AAE5X5A3</accession>
<gene>
    <name evidence="1" type="ORF">XH91_28190</name>
</gene>